<feature type="compositionally biased region" description="Basic residues" evidence="1">
    <location>
        <begin position="280"/>
        <end position="292"/>
    </location>
</feature>
<feature type="compositionally biased region" description="Low complexity" evidence="1">
    <location>
        <begin position="338"/>
        <end position="358"/>
    </location>
</feature>
<dbReference type="RefSeq" id="WP_061683160.1">
    <property type="nucleotide sequence ID" value="NZ_LRAD01000038.1"/>
</dbReference>
<evidence type="ECO:0000313" key="3">
    <source>
        <dbReference type="EMBL" id="KXZ60115.1"/>
    </source>
</evidence>
<dbReference type="AlphaFoldDB" id="A0A150HDN5"/>
<evidence type="ECO:0000313" key="4">
    <source>
        <dbReference type="Proteomes" id="UP000075357"/>
    </source>
</evidence>
<feature type="compositionally biased region" description="Low complexity" evidence="1">
    <location>
        <begin position="317"/>
        <end position="329"/>
    </location>
</feature>
<feature type="region of interest" description="Disordered" evidence="1">
    <location>
        <begin position="266"/>
        <end position="292"/>
    </location>
</feature>
<accession>A0A150HDN5</accession>
<dbReference type="PATRIC" id="fig|36807.3.peg.1867"/>
<organism evidence="3 4">
    <name type="scientific">Microbacterium laevaniformans</name>
    <dbReference type="NCBI Taxonomy" id="36807"/>
    <lineage>
        <taxon>Bacteria</taxon>
        <taxon>Bacillati</taxon>
        <taxon>Actinomycetota</taxon>
        <taxon>Actinomycetes</taxon>
        <taxon>Micrococcales</taxon>
        <taxon>Microbacteriaceae</taxon>
        <taxon>Microbacterium</taxon>
    </lineage>
</organism>
<gene>
    <name evidence="3" type="ORF">Mlaev_01841</name>
</gene>
<dbReference type="InterPro" id="IPR017941">
    <property type="entry name" value="Rieske_2Fe-2S"/>
</dbReference>
<sequence>MSIDSGVLAPPPLLRTLGAADAPFPGDLRAGTPPRVWVPLQDLPSEIWRVRGGEHVLAPVDLARTPDGHAALLPHCPHRLITLVAGRAWEAGALVTAAVSVLRGAAEAERCGFTVGSWWVDADGCPLLAATGPAWRDDSVALLKELAEAAAPGLRQAVLDAAELISEGRITPGRRERAEDELFAAAEPAPLPTADANRGVAAIPAPRRAVHRGRTGDDRASDASSWVAPLVERDLAARALNVLGDVRSALRRTMRATRRHGLTAVRDRAGRRALSATTTRAHKDHAPRRRRRSPLLVAAAAAAIVIAVGLAWPVDESASSTTPAASTPSLDSGAVSTPAATPDSGASDAAAPAPSQSADEGDIARRLLADLASCTREQAADCSDILEDPSAGVPDSVVVEDAELREVTLLDEYGGVAAYRVSGGQQPSQVLVLVQVDGKWLIRDVYDVADQP</sequence>
<reference evidence="3 4" key="1">
    <citation type="submission" date="2016-01" db="EMBL/GenBank/DDBJ databases">
        <title>Draft genome sequences of Microbacterium laevaniformans LCDC 91-0039 and the type strain of Microbacterium hominis LCDC 84-209.</title>
        <authorList>
            <person name="Bernier A.-M."/>
            <person name="Bernard K."/>
        </authorList>
    </citation>
    <scope>NUCLEOTIDE SEQUENCE [LARGE SCALE GENOMIC DNA]</scope>
    <source>
        <strain evidence="3 4">LCDC 91-0039</strain>
    </source>
</reference>
<dbReference type="PROSITE" id="PS51296">
    <property type="entry name" value="RIESKE"/>
    <property type="match status" value="1"/>
</dbReference>
<evidence type="ECO:0000259" key="2">
    <source>
        <dbReference type="PROSITE" id="PS51296"/>
    </source>
</evidence>
<dbReference type="STRING" id="36807.Mlaev_01841"/>
<feature type="domain" description="Rieske" evidence="2">
    <location>
        <begin position="35"/>
        <end position="95"/>
    </location>
</feature>
<evidence type="ECO:0000256" key="1">
    <source>
        <dbReference type="SAM" id="MobiDB-lite"/>
    </source>
</evidence>
<protein>
    <recommendedName>
        <fullName evidence="2">Rieske domain-containing protein</fullName>
    </recommendedName>
</protein>
<keyword evidence="4" id="KW-1185">Reference proteome</keyword>
<comment type="caution">
    <text evidence="3">The sequence shown here is derived from an EMBL/GenBank/DDBJ whole genome shotgun (WGS) entry which is preliminary data.</text>
</comment>
<name>A0A150HDN5_9MICO</name>
<dbReference type="GO" id="GO:0051537">
    <property type="term" value="F:2 iron, 2 sulfur cluster binding"/>
    <property type="evidence" value="ECO:0007669"/>
    <property type="project" value="InterPro"/>
</dbReference>
<dbReference type="EMBL" id="LRAD01000038">
    <property type="protein sequence ID" value="KXZ60115.1"/>
    <property type="molecule type" value="Genomic_DNA"/>
</dbReference>
<dbReference type="Proteomes" id="UP000075357">
    <property type="component" value="Unassembled WGS sequence"/>
</dbReference>
<proteinExistence type="predicted"/>
<feature type="region of interest" description="Disordered" evidence="1">
    <location>
        <begin position="317"/>
        <end position="360"/>
    </location>
</feature>